<protein>
    <recommendedName>
        <fullName evidence="1">DUF4062 domain-containing protein</fullName>
    </recommendedName>
</protein>
<name>A0A1T5GVV3_9BACT</name>
<evidence type="ECO:0000259" key="1">
    <source>
        <dbReference type="Pfam" id="PF13271"/>
    </source>
</evidence>
<dbReference type="RefSeq" id="WP_082216905.1">
    <property type="nucleotide sequence ID" value="NZ_FUZA01000007.1"/>
</dbReference>
<dbReference type="InterPro" id="IPR025139">
    <property type="entry name" value="DUF4062"/>
</dbReference>
<accession>A0A1T5GVV3</accession>
<evidence type="ECO:0000313" key="3">
    <source>
        <dbReference type="Proteomes" id="UP000190897"/>
    </source>
</evidence>
<keyword evidence="3" id="KW-1185">Reference proteome</keyword>
<organism evidence="2 3">
    <name type="scientific">Dyadobacter psychrophilus</name>
    <dbReference type="NCBI Taxonomy" id="651661"/>
    <lineage>
        <taxon>Bacteria</taxon>
        <taxon>Pseudomonadati</taxon>
        <taxon>Bacteroidota</taxon>
        <taxon>Cytophagia</taxon>
        <taxon>Cytophagales</taxon>
        <taxon>Spirosomataceae</taxon>
        <taxon>Dyadobacter</taxon>
    </lineage>
</organism>
<feature type="domain" description="DUF4062" evidence="1">
    <location>
        <begin position="5"/>
        <end position="89"/>
    </location>
</feature>
<proteinExistence type="predicted"/>
<gene>
    <name evidence="2" type="ORF">SAMN05660293_04410</name>
</gene>
<dbReference type="OrthoDB" id="9810187at2"/>
<dbReference type="Proteomes" id="UP000190897">
    <property type="component" value="Unassembled WGS sequence"/>
</dbReference>
<sequence>MSQVKIFVSSTCLDLVQIRSSLQQFIVDAGHQSILSEYFNFPIDPSDDTIENCIRNVGLADILILIVGSRYGYVTKTGKSITEQEYLSARTRGIPIYIFVSKILIDNLPKWKLDKGADFMAIVESTKVFEFIEELREKNGDWCFPYESVEEITATLKYQLSFLFKSALDLRLKYRENALPYFHNKISVQAINIILLRNKYYEVKFFLQVLKDELRKYEHVKLDLEFLVLPACERVIKSKAELVSWLEIGLETSTNQGDALNTLLNEAAMKFYGEPGNPSDLSGLYYAARGIARIYKMMIDWSLYIRSTLVPHEFLLVRNLLSEFLIPALDDIWAYPDKSMANVENAIAIVTSDPSQSRNVDLVLKLTIDSQKVGLFTSELEKIKKT</sequence>
<dbReference type="STRING" id="651661.SAMN05660293_04410"/>
<evidence type="ECO:0000313" key="2">
    <source>
        <dbReference type="EMBL" id="SKC12553.1"/>
    </source>
</evidence>
<reference evidence="3" key="1">
    <citation type="submission" date="2017-02" db="EMBL/GenBank/DDBJ databases">
        <authorList>
            <person name="Varghese N."/>
            <person name="Submissions S."/>
        </authorList>
    </citation>
    <scope>NUCLEOTIDE SEQUENCE [LARGE SCALE GENOMIC DNA]</scope>
    <source>
        <strain evidence="3">DSM 22270</strain>
    </source>
</reference>
<dbReference type="AlphaFoldDB" id="A0A1T5GVV3"/>
<dbReference type="EMBL" id="FUZA01000007">
    <property type="protein sequence ID" value="SKC12553.1"/>
    <property type="molecule type" value="Genomic_DNA"/>
</dbReference>
<dbReference type="Pfam" id="PF13271">
    <property type="entry name" value="DUF4062"/>
    <property type="match status" value="1"/>
</dbReference>